<name>A0A6N2KZT5_SALVM</name>
<proteinExistence type="predicted"/>
<reference evidence="1" key="1">
    <citation type="submission" date="2019-03" db="EMBL/GenBank/DDBJ databases">
        <authorList>
            <person name="Mank J."/>
            <person name="Almeida P."/>
        </authorList>
    </citation>
    <scope>NUCLEOTIDE SEQUENCE</scope>
    <source>
        <strain evidence="1">78183</strain>
    </source>
</reference>
<organism evidence="1">
    <name type="scientific">Salix viminalis</name>
    <name type="common">Common osier</name>
    <name type="synonym">Basket willow</name>
    <dbReference type="NCBI Taxonomy" id="40686"/>
    <lineage>
        <taxon>Eukaryota</taxon>
        <taxon>Viridiplantae</taxon>
        <taxon>Streptophyta</taxon>
        <taxon>Embryophyta</taxon>
        <taxon>Tracheophyta</taxon>
        <taxon>Spermatophyta</taxon>
        <taxon>Magnoliopsida</taxon>
        <taxon>eudicotyledons</taxon>
        <taxon>Gunneridae</taxon>
        <taxon>Pentapetalae</taxon>
        <taxon>rosids</taxon>
        <taxon>fabids</taxon>
        <taxon>Malpighiales</taxon>
        <taxon>Salicaceae</taxon>
        <taxon>Saliceae</taxon>
        <taxon>Salix</taxon>
    </lineage>
</organism>
<gene>
    <name evidence="1" type="ORF">SVIM_LOCUS143090</name>
</gene>
<dbReference type="AlphaFoldDB" id="A0A6N2KZT5"/>
<protein>
    <submittedName>
        <fullName evidence="1">Uncharacterized protein</fullName>
    </submittedName>
</protein>
<accession>A0A6N2KZT5</accession>
<evidence type="ECO:0000313" key="1">
    <source>
        <dbReference type="EMBL" id="VFU32508.1"/>
    </source>
</evidence>
<dbReference type="EMBL" id="CAADRP010000802">
    <property type="protein sequence ID" value="VFU32508.1"/>
    <property type="molecule type" value="Genomic_DNA"/>
</dbReference>
<sequence length="40" mass="4495">MDPPATMAIDRDFQAGEDEQEKAINEWYPVPAVMTAQRTA</sequence>